<sequence length="131" mass="14264">MAVTLADLVARAADRARRLSQRFPGSLAKDDLPWLVIEAFDADVRGHVERDPRIEDERDRVLIAAVKLAETPPEEEAELSAARDHLVDAIDFLEQSVLRFGLVNRRAAKLRLGDAGQRVGRSGGIGSGSAP</sequence>
<accession>A0ABU0HP70</accession>
<reference evidence="1 2" key="1">
    <citation type="submission" date="2023-07" db="EMBL/GenBank/DDBJ databases">
        <title>Genomic Encyclopedia of Type Strains, Phase IV (KMG-IV): sequencing the most valuable type-strain genomes for metagenomic binning, comparative biology and taxonomic classification.</title>
        <authorList>
            <person name="Goeker M."/>
        </authorList>
    </citation>
    <scope>NUCLEOTIDE SEQUENCE [LARGE SCALE GENOMIC DNA]</scope>
    <source>
        <strain evidence="1 2">DSM 19562</strain>
    </source>
</reference>
<gene>
    <name evidence="1" type="ORF">QO016_003143</name>
</gene>
<keyword evidence="2" id="KW-1185">Reference proteome</keyword>
<protein>
    <recommendedName>
        <fullName evidence="3">NTP pyrophosphohydrolase MazG putative catalytic core domain-containing protein</fullName>
    </recommendedName>
</protein>
<organism evidence="1 2">
    <name type="scientific">Methylobacterium persicinum</name>
    <dbReference type="NCBI Taxonomy" id="374426"/>
    <lineage>
        <taxon>Bacteria</taxon>
        <taxon>Pseudomonadati</taxon>
        <taxon>Pseudomonadota</taxon>
        <taxon>Alphaproteobacteria</taxon>
        <taxon>Hyphomicrobiales</taxon>
        <taxon>Methylobacteriaceae</taxon>
        <taxon>Methylobacterium</taxon>
    </lineage>
</organism>
<evidence type="ECO:0000313" key="1">
    <source>
        <dbReference type="EMBL" id="MDQ0443638.1"/>
    </source>
</evidence>
<dbReference type="RefSeq" id="WP_238247663.1">
    <property type="nucleotide sequence ID" value="NZ_BPQX01000012.1"/>
</dbReference>
<proteinExistence type="predicted"/>
<comment type="caution">
    <text evidence="1">The sequence shown here is derived from an EMBL/GenBank/DDBJ whole genome shotgun (WGS) entry which is preliminary data.</text>
</comment>
<evidence type="ECO:0000313" key="2">
    <source>
        <dbReference type="Proteomes" id="UP001236369"/>
    </source>
</evidence>
<dbReference type="EMBL" id="JAUSVV010000007">
    <property type="protein sequence ID" value="MDQ0443638.1"/>
    <property type="molecule type" value="Genomic_DNA"/>
</dbReference>
<name>A0ABU0HP70_9HYPH</name>
<evidence type="ECO:0008006" key="3">
    <source>
        <dbReference type="Google" id="ProtNLM"/>
    </source>
</evidence>
<dbReference type="Proteomes" id="UP001236369">
    <property type="component" value="Unassembled WGS sequence"/>
</dbReference>